<proteinExistence type="predicted"/>
<accession>A0ABT4KAY0</accession>
<gene>
    <name evidence="1" type="ORF">L2504_09210</name>
</gene>
<dbReference type="InterPro" id="IPR025935">
    <property type="entry name" value="AbiH"/>
</dbReference>
<dbReference type="Pfam" id="PF14253">
    <property type="entry name" value="AbiH"/>
    <property type="match status" value="1"/>
</dbReference>
<dbReference type="EMBL" id="JAKHMS010000039">
    <property type="protein sequence ID" value="MCZ3782297.1"/>
    <property type="molecule type" value="Genomic_DNA"/>
</dbReference>
<protein>
    <submittedName>
        <fullName evidence="1">Bacteriophage abortive infection AbiH family protein</fullName>
    </submittedName>
</protein>
<dbReference type="Proteomes" id="UP001527392">
    <property type="component" value="Unassembled WGS sequence"/>
</dbReference>
<dbReference type="RefSeq" id="WP_124032119.1">
    <property type="nucleotide sequence ID" value="NZ_CAKMAX010000005.1"/>
</dbReference>
<name>A0ABT4KAY0_9LACO</name>
<evidence type="ECO:0000313" key="1">
    <source>
        <dbReference type="EMBL" id="MCZ3782297.1"/>
    </source>
</evidence>
<organism evidence="1 2">
    <name type="scientific">Limosilactobacillus vaginalis</name>
    <dbReference type="NCBI Taxonomy" id="1633"/>
    <lineage>
        <taxon>Bacteria</taxon>
        <taxon>Bacillati</taxon>
        <taxon>Bacillota</taxon>
        <taxon>Bacilli</taxon>
        <taxon>Lactobacillales</taxon>
        <taxon>Lactobacillaceae</taxon>
        <taxon>Limosilactobacillus</taxon>
    </lineage>
</organism>
<evidence type="ECO:0000313" key="2">
    <source>
        <dbReference type="Proteomes" id="UP001527392"/>
    </source>
</evidence>
<comment type="caution">
    <text evidence="1">The sequence shown here is derived from an EMBL/GenBank/DDBJ whole genome shotgun (WGS) entry which is preliminary data.</text>
</comment>
<sequence>MFNNKQKNYNKIIILGNGFDLACGLKSTYKDFFNWRLKQLSKTSIFNKQFKKVNQAKLNQYCVLDQIESIKEEIKVAEDFLDLLIDEYSSSDEVSLQKFFPKDIKDFNYWDLIFLFNQGQGENWYNIESIMAKYLKDIFINKLFNNLPNSSNYQKLCRILYVGEKTTPKMQAFLSNQLKIFEDNFADYIKEQVCKNRKFEISARKRLAKIINDYKTKAMEVTVLTFNYSLSDQDDLKDNFHHILPKWINIHGYCNYLNNSSEYRPIFGIDSSSLKTEDDPRNIFTKTYQIALNSIERKEIQLPKNAYCISFYGHSLSQADYSYFESIFDMYNLYSSNTYLCFYCGIYNTKGEYNDRYKTKNNKIKQEFMTSIYKLIQHYGSTLSRNHGDNLFHRLILEGRIKIELDPGARSSKTSISAN</sequence>
<keyword evidence="2" id="KW-1185">Reference proteome</keyword>
<reference evidence="1 2" key="1">
    <citation type="submission" date="2022-01" db="EMBL/GenBank/DDBJ databases">
        <title>VMRC isolate genome collection.</title>
        <authorList>
            <person name="France M."/>
            <person name="Rutt L."/>
            <person name="Humphrys M."/>
            <person name="Ravel J."/>
        </authorList>
    </citation>
    <scope>NUCLEOTIDE SEQUENCE [LARGE SCALE GENOMIC DNA]</scope>
    <source>
        <strain evidence="1 2">C0030B4</strain>
    </source>
</reference>